<dbReference type="Proteomes" id="UP001474181">
    <property type="component" value="Unassembled WGS sequence"/>
</dbReference>
<accession>A0ABV1XE96</accession>
<reference evidence="1 2" key="1">
    <citation type="submission" date="2024-06" db="EMBL/GenBank/DDBJ databases">
        <title>The Natural Products Discovery Center: Release of the First 8490 Sequenced Strains for Exploring Actinobacteria Biosynthetic Diversity.</title>
        <authorList>
            <person name="Kalkreuter E."/>
            <person name="Kautsar S.A."/>
            <person name="Yang D."/>
            <person name="Bader C.D."/>
            <person name="Teijaro C.N."/>
            <person name="Fluegel L."/>
            <person name="Davis C.M."/>
            <person name="Simpson J.R."/>
            <person name="Lauterbach L."/>
            <person name="Steele A.D."/>
            <person name="Gui C."/>
            <person name="Meng S."/>
            <person name="Li G."/>
            <person name="Viehrig K."/>
            <person name="Ye F."/>
            <person name="Su P."/>
            <person name="Kiefer A.F."/>
            <person name="Nichols A."/>
            <person name="Cepeda A.J."/>
            <person name="Yan W."/>
            <person name="Fan B."/>
            <person name="Jiang Y."/>
            <person name="Adhikari A."/>
            <person name="Zheng C.-J."/>
            <person name="Schuster L."/>
            <person name="Cowan T.M."/>
            <person name="Smanski M.J."/>
            <person name="Chevrette M.G."/>
            <person name="De Carvalho L.P.S."/>
            <person name="Shen B."/>
        </authorList>
    </citation>
    <scope>NUCLEOTIDE SEQUENCE [LARGE SCALE GENOMIC DNA]</scope>
    <source>
        <strain evidence="1 2">NPDC000234</strain>
    </source>
</reference>
<dbReference type="EMBL" id="JBEPEK010000791">
    <property type="protein sequence ID" value="MER7187360.1"/>
    <property type="molecule type" value="Genomic_DNA"/>
</dbReference>
<gene>
    <name evidence="1" type="ORF">ABT404_49225</name>
</gene>
<keyword evidence="2" id="KW-1185">Reference proteome</keyword>
<proteinExistence type="predicted"/>
<evidence type="ECO:0008006" key="3">
    <source>
        <dbReference type="Google" id="ProtNLM"/>
    </source>
</evidence>
<comment type="caution">
    <text evidence="1">The sequence shown here is derived from an EMBL/GenBank/DDBJ whole genome shotgun (WGS) entry which is preliminary data.</text>
</comment>
<dbReference type="RefSeq" id="WP_350791730.1">
    <property type="nucleotide sequence ID" value="NZ_JBEPEK010000791.1"/>
</dbReference>
<feature type="non-terminal residue" evidence="1">
    <location>
        <position position="1"/>
    </location>
</feature>
<name>A0ABV1XE96_9ACTN</name>
<evidence type="ECO:0000313" key="1">
    <source>
        <dbReference type="EMBL" id="MER7187360.1"/>
    </source>
</evidence>
<sequence>AGGAADAVGGDGVAHLDTARVLTLLQGQADGGRDRGLGLVYAASADSMQGGLGSWTISARRARRGLLIGPKAMAEGDLIGARLTTSVLRGDVHAGRGWMAGPGSTLMAVQVPLTTLKAE</sequence>
<protein>
    <recommendedName>
        <fullName evidence="3">Two-component sensor histidine kinase</fullName>
    </recommendedName>
</protein>
<evidence type="ECO:0000313" key="2">
    <source>
        <dbReference type="Proteomes" id="UP001474181"/>
    </source>
</evidence>
<organism evidence="1 2">
    <name type="scientific">Streptomyces hyaluromycini</name>
    <dbReference type="NCBI Taxonomy" id="1377993"/>
    <lineage>
        <taxon>Bacteria</taxon>
        <taxon>Bacillati</taxon>
        <taxon>Actinomycetota</taxon>
        <taxon>Actinomycetes</taxon>
        <taxon>Kitasatosporales</taxon>
        <taxon>Streptomycetaceae</taxon>
        <taxon>Streptomyces</taxon>
    </lineage>
</organism>